<dbReference type="SUPFAM" id="SSF82866">
    <property type="entry name" value="Multidrug efflux transporter AcrB transmembrane domain"/>
    <property type="match status" value="2"/>
</dbReference>
<feature type="transmembrane region" description="Helical" evidence="1">
    <location>
        <begin position="951"/>
        <end position="969"/>
    </location>
</feature>
<dbReference type="GO" id="GO:0042910">
    <property type="term" value="F:xenobiotic transmembrane transporter activity"/>
    <property type="evidence" value="ECO:0007669"/>
    <property type="project" value="TreeGrafter"/>
</dbReference>
<evidence type="ECO:0000256" key="1">
    <source>
        <dbReference type="SAM" id="Phobius"/>
    </source>
</evidence>
<feature type="transmembrane region" description="Helical" evidence="1">
    <location>
        <begin position="846"/>
        <end position="865"/>
    </location>
</feature>
<feature type="transmembrane region" description="Helical" evidence="1">
    <location>
        <begin position="334"/>
        <end position="353"/>
    </location>
</feature>
<feature type="transmembrane region" description="Helical" evidence="1">
    <location>
        <begin position="360"/>
        <end position="380"/>
    </location>
</feature>
<feature type="transmembrane region" description="Helical" evidence="1">
    <location>
        <begin position="431"/>
        <end position="461"/>
    </location>
</feature>
<dbReference type="OrthoDB" id="9798415at2"/>
<dbReference type="SUPFAM" id="SSF82693">
    <property type="entry name" value="Multidrug efflux transporter AcrB pore domain, PN1, PN2, PC1 and PC2 subdomains"/>
    <property type="match status" value="2"/>
</dbReference>
<dbReference type="PANTHER" id="PTHR32063">
    <property type="match status" value="1"/>
</dbReference>
<keyword evidence="3" id="KW-1185">Reference proteome</keyword>
<dbReference type="InterPro" id="IPR001036">
    <property type="entry name" value="Acrflvin-R"/>
</dbReference>
<reference evidence="2 3" key="1">
    <citation type="submission" date="2018-03" db="EMBL/GenBank/DDBJ databases">
        <title>Genomic Encyclopedia of Archaeal and Bacterial Type Strains, Phase II (KMG-II): from individual species to whole genera.</title>
        <authorList>
            <person name="Goeker M."/>
        </authorList>
    </citation>
    <scope>NUCLEOTIDE SEQUENCE [LARGE SCALE GENOMIC DNA]</scope>
    <source>
        <strain evidence="2 3">DSM 18107</strain>
    </source>
</reference>
<dbReference type="PANTHER" id="PTHR32063:SF0">
    <property type="entry name" value="SWARMING MOTILITY PROTEIN SWRC"/>
    <property type="match status" value="1"/>
</dbReference>
<dbReference type="GO" id="GO:0005886">
    <property type="term" value="C:plasma membrane"/>
    <property type="evidence" value="ECO:0007669"/>
    <property type="project" value="TreeGrafter"/>
</dbReference>
<feature type="transmembrane region" description="Helical" evidence="1">
    <location>
        <begin position="524"/>
        <end position="545"/>
    </location>
</feature>
<keyword evidence="1" id="KW-0472">Membrane</keyword>
<dbReference type="RefSeq" id="WP_106605002.1">
    <property type="nucleotide sequence ID" value="NZ_PYGK01000015.1"/>
</dbReference>
<evidence type="ECO:0000313" key="2">
    <source>
        <dbReference type="EMBL" id="PSL24441.1"/>
    </source>
</evidence>
<dbReference type="Proteomes" id="UP000240978">
    <property type="component" value="Unassembled WGS sequence"/>
</dbReference>
<evidence type="ECO:0000313" key="3">
    <source>
        <dbReference type="Proteomes" id="UP000240978"/>
    </source>
</evidence>
<sequence length="1017" mass="113307">MIAFLTKRPIAVLISFFALMLLGIVAGNMVPTSLLPDTDIPQINIRIQVPNQSAREIEQNITSTMRDAMRQLHSLDAIESASGEGSGDIQLVFTHGTDMSMAFIAVNEKVDMLMNRLPPGTARPLVTRVSVSDIPVFHLQLYDRAGNESPQRLAEISSFTREIVRRRLEQSAEISMVDITGYTAPQVQLQPREDYLRTLGLNAGNLLHVFQENKISLGNVMVRDGHYRYYLKFVADLHDLDDIRQIPLQVNGRIFRLDELSAVSLNNAPATGAFYTNGHRAIDMAIIKQSAARMEDLQQSFQRLVAQFRQDYPDMQFRVSQDQTALLNYAVGNLYQDLVLGGMLAFICMMIFIRKPGAAILVGITIPVSLVLSQLGFYLFGISFNVISLGGLILGLGMIIDNSIVVIDTITLHRLQGKSLEEASVAGPNEIIIPLISSVLTNCAVFVPLLFLSGLAGAIFFDQALSITIGIVASMLVSVLLLPPLFLLIHRLRPFREDGKHQIPALVNVTGWYEKGIHWVFKHITITVMLVLGVMLTGIFCFLHIKKERLPPISRQELDVQIDWNGYADPLTANARVDSLLQPFRAYIERYSVWTGAQQYLLSAMRDMSSNQARIYIRLKKSEYLPLLVAQLPREAARHYPAALVEQHPAENAFDAVFADRQAPLVLQLSEKDSRTMPAIRQSEVFRQRLGYLLPGVPIAPIAHQQKLVLRTNTELASLYGVSLPELNNTLSNALKPLFVDNFQGTKELVPIVITSREYPSLQDLLIQTTVKGKKDQQYPLANFVSTSPDDDYRLITAGKQGEYYPIRLEVSDAGSVLDKLGDKLVRNNKEFSITLAGSYFDNQALIRQMSFILLISVVLLYFILSVQFESLLQPLFILAELPIAILGAFIFLDVAGSSLNLMSMIGIVIMSGLVINDSILKIDAINSYRRQGVPLIEAIHLGGLRRLKPMVMISLSTVGALLPTLFMRDLGSELQKPLSLTLLGGMTLGLLVSLFFVPLLYWLIYRGREKHSPKAL</sequence>
<gene>
    <name evidence="2" type="ORF">CLV42_11528</name>
</gene>
<feature type="transmembrane region" description="Helical" evidence="1">
    <location>
        <begin position="386"/>
        <end position="410"/>
    </location>
</feature>
<dbReference type="PRINTS" id="PR00702">
    <property type="entry name" value="ACRIFLAVINRP"/>
</dbReference>
<dbReference type="Pfam" id="PF00873">
    <property type="entry name" value="ACR_tran"/>
    <property type="match status" value="1"/>
</dbReference>
<feature type="transmembrane region" description="Helical" evidence="1">
    <location>
        <begin position="872"/>
        <end position="893"/>
    </location>
</feature>
<dbReference type="Gene3D" id="3.30.70.1440">
    <property type="entry name" value="Multidrug efflux transporter AcrB pore domain"/>
    <property type="match status" value="1"/>
</dbReference>
<dbReference type="EMBL" id="PYGK01000015">
    <property type="protein sequence ID" value="PSL24441.1"/>
    <property type="molecule type" value="Genomic_DNA"/>
</dbReference>
<proteinExistence type="predicted"/>
<dbReference type="Gene3D" id="3.30.70.1320">
    <property type="entry name" value="Multidrug efflux transporter AcrB pore domain like"/>
    <property type="match status" value="1"/>
</dbReference>
<feature type="transmembrane region" description="Helical" evidence="1">
    <location>
        <begin position="981"/>
        <end position="1005"/>
    </location>
</feature>
<keyword evidence="1" id="KW-1133">Transmembrane helix</keyword>
<name>A0A2P8FRT7_9BACT</name>
<dbReference type="Gene3D" id="1.20.1640.10">
    <property type="entry name" value="Multidrug efflux transporter AcrB transmembrane domain"/>
    <property type="match status" value="2"/>
</dbReference>
<protein>
    <submittedName>
        <fullName evidence="2">Multidrug efflux pump subunit AcrB</fullName>
    </submittedName>
</protein>
<keyword evidence="1" id="KW-0812">Transmembrane</keyword>
<comment type="caution">
    <text evidence="2">The sequence shown here is derived from an EMBL/GenBank/DDBJ whole genome shotgun (WGS) entry which is preliminary data.</text>
</comment>
<dbReference type="InterPro" id="IPR027463">
    <property type="entry name" value="AcrB_DN_DC_subdom"/>
</dbReference>
<dbReference type="AlphaFoldDB" id="A0A2P8FRT7"/>
<dbReference type="Gene3D" id="3.30.2090.10">
    <property type="entry name" value="Multidrug efflux transporter AcrB TolC docking domain, DN and DC subdomains"/>
    <property type="match status" value="2"/>
</dbReference>
<dbReference type="Gene3D" id="3.30.70.1430">
    <property type="entry name" value="Multidrug efflux transporter AcrB pore domain"/>
    <property type="match status" value="2"/>
</dbReference>
<organism evidence="2 3">
    <name type="scientific">Chitinophaga ginsengisoli</name>
    <dbReference type="NCBI Taxonomy" id="363837"/>
    <lineage>
        <taxon>Bacteria</taxon>
        <taxon>Pseudomonadati</taxon>
        <taxon>Bacteroidota</taxon>
        <taxon>Chitinophagia</taxon>
        <taxon>Chitinophagales</taxon>
        <taxon>Chitinophagaceae</taxon>
        <taxon>Chitinophaga</taxon>
    </lineage>
</organism>
<feature type="transmembrane region" description="Helical" evidence="1">
    <location>
        <begin position="467"/>
        <end position="489"/>
    </location>
</feature>
<feature type="transmembrane region" description="Helical" evidence="1">
    <location>
        <begin position="899"/>
        <end position="921"/>
    </location>
</feature>
<accession>A0A2P8FRT7</accession>